<protein>
    <submittedName>
        <fullName evidence="2">Dihydroneopterin aldolase</fullName>
    </submittedName>
</protein>
<dbReference type="InterPro" id="IPR043133">
    <property type="entry name" value="GTP-CH-I_C/QueF"/>
</dbReference>
<dbReference type="SUPFAM" id="SSF55620">
    <property type="entry name" value="Tetrahydrobiopterin biosynthesis enzymes-like"/>
    <property type="match status" value="1"/>
</dbReference>
<proteinExistence type="predicted"/>
<sequence>MKSSQRYVQTVALRDVKCYALHGYYPEEQLTGIYFMVDVVVTFNPDWDTENLQRTVNYEVINTIILEEMKLTRKMLETVVKSILDRVIENYPFILTGAVGIRKLNPPMPGEIGHSFVQLSYSAEEHN</sequence>
<comment type="caution">
    <text evidence="2">The sequence shown here is derived from an EMBL/GenBank/DDBJ whole genome shotgun (WGS) entry which is preliminary data.</text>
</comment>
<reference evidence="2 3" key="1">
    <citation type="submission" date="2019-03" db="EMBL/GenBank/DDBJ databases">
        <title>Genomic Encyclopedia of Archaeal and Bacterial Type Strains, Phase II (KMG-II): from individual species to whole genera.</title>
        <authorList>
            <person name="Goeker M."/>
        </authorList>
    </citation>
    <scope>NUCLEOTIDE SEQUENCE [LARGE SCALE GENOMIC DNA]</scope>
    <source>
        <strain evidence="2 3">DSM 19035</strain>
    </source>
</reference>
<dbReference type="GO" id="GO:0006760">
    <property type="term" value="P:folic acid-containing compound metabolic process"/>
    <property type="evidence" value="ECO:0007669"/>
    <property type="project" value="InterPro"/>
</dbReference>
<name>A0A4R6T0C2_9SPHI</name>
<evidence type="ECO:0000313" key="2">
    <source>
        <dbReference type="EMBL" id="TDQ11469.1"/>
    </source>
</evidence>
<dbReference type="SMART" id="SM00905">
    <property type="entry name" value="FolB"/>
    <property type="match status" value="1"/>
</dbReference>
<dbReference type="Proteomes" id="UP000295620">
    <property type="component" value="Unassembled WGS sequence"/>
</dbReference>
<dbReference type="InterPro" id="IPR006157">
    <property type="entry name" value="FolB_dom"/>
</dbReference>
<dbReference type="Gene3D" id="3.30.1130.10">
    <property type="match status" value="1"/>
</dbReference>
<accession>A0A4R6T0C2</accession>
<dbReference type="OrthoDB" id="9803748at2"/>
<dbReference type="EMBL" id="SNYC01000003">
    <property type="protein sequence ID" value="TDQ11469.1"/>
    <property type="molecule type" value="Genomic_DNA"/>
</dbReference>
<dbReference type="Pfam" id="PF02152">
    <property type="entry name" value="FolB"/>
    <property type="match status" value="1"/>
</dbReference>
<dbReference type="RefSeq" id="WP_133574542.1">
    <property type="nucleotide sequence ID" value="NZ_SNYC01000003.1"/>
</dbReference>
<evidence type="ECO:0000259" key="1">
    <source>
        <dbReference type="SMART" id="SM00905"/>
    </source>
</evidence>
<keyword evidence="3" id="KW-1185">Reference proteome</keyword>
<dbReference type="AlphaFoldDB" id="A0A4R6T0C2"/>
<gene>
    <name evidence="2" type="ORF">ATK78_0591</name>
</gene>
<organism evidence="2 3">
    <name type="scientific">Pedobacter metabolipauper</name>
    <dbReference type="NCBI Taxonomy" id="425513"/>
    <lineage>
        <taxon>Bacteria</taxon>
        <taxon>Pseudomonadati</taxon>
        <taxon>Bacteroidota</taxon>
        <taxon>Sphingobacteriia</taxon>
        <taxon>Sphingobacteriales</taxon>
        <taxon>Sphingobacteriaceae</taxon>
        <taxon>Pedobacter</taxon>
    </lineage>
</organism>
<evidence type="ECO:0000313" key="3">
    <source>
        <dbReference type="Proteomes" id="UP000295620"/>
    </source>
</evidence>
<dbReference type="GO" id="GO:0004150">
    <property type="term" value="F:dihydroneopterin aldolase activity"/>
    <property type="evidence" value="ECO:0007669"/>
    <property type="project" value="InterPro"/>
</dbReference>
<feature type="domain" description="Dihydroneopterin aldolase/epimerase" evidence="1">
    <location>
        <begin position="11"/>
        <end position="121"/>
    </location>
</feature>